<gene>
    <name evidence="1" type="ORF">HaLaN_32184</name>
</gene>
<protein>
    <submittedName>
        <fullName evidence="1">Uncharacterized protein</fullName>
    </submittedName>
</protein>
<evidence type="ECO:0000313" key="1">
    <source>
        <dbReference type="EMBL" id="GFH32893.1"/>
    </source>
</evidence>
<dbReference type="AlphaFoldDB" id="A0A6A0AKU1"/>
<name>A0A6A0AKU1_HAELA</name>
<proteinExistence type="predicted"/>
<feature type="non-terminal residue" evidence="1">
    <location>
        <position position="1"/>
    </location>
</feature>
<comment type="caution">
    <text evidence="1">The sequence shown here is derived from an EMBL/GenBank/DDBJ whole genome shotgun (WGS) entry which is preliminary data.</text>
</comment>
<reference evidence="1 2" key="1">
    <citation type="submission" date="2020-02" db="EMBL/GenBank/DDBJ databases">
        <title>Draft genome sequence of Haematococcus lacustris strain NIES-144.</title>
        <authorList>
            <person name="Morimoto D."/>
            <person name="Nakagawa S."/>
            <person name="Yoshida T."/>
            <person name="Sawayama S."/>
        </authorList>
    </citation>
    <scope>NUCLEOTIDE SEQUENCE [LARGE SCALE GENOMIC DNA]</scope>
    <source>
        <strain evidence="1 2">NIES-144</strain>
    </source>
</reference>
<evidence type="ECO:0000313" key="2">
    <source>
        <dbReference type="Proteomes" id="UP000485058"/>
    </source>
</evidence>
<organism evidence="1 2">
    <name type="scientific">Haematococcus lacustris</name>
    <name type="common">Green alga</name>
    <name type="synonym">Haematococcus pluvialis</name>
    <dbReference type="NCBI Taxonomy" id="44745"/>
    <lineage>
        <taxon>Eukaryota</taxon>
        <taxon>Viridiplantae</taxon>
        <taxon>Chlorophyta</taxon>
        <taxon>core chlorophytes</taxon>
        <taxon>Chlorophyceae</taxon>
        <taxon>CS clade</taxon>
        <taxon>Chlamydomonadales</taxon>
        <taxon>Haematococcaceae</taxon>
        <taxon>Haematococcus</taxon>
    </lineage>
</organism>
<sequence>QLATKVASLEAALDQGAQAAAEVSRLHTAQARVQEHCHTMEQLLSLEPHKDTDVDSRLATIVQAVACLAAEGCKEQPNKQAIT</sequence>
<dbReference type="EMBL" id="BLLF01007310">
    <property type="protein sequence ID" value="GFH32893.1"/>
    <property type="molecule type" value="Genomic_DNA"/>
</dbReference>
<accession>A0A6A0AKU1</accession>
<keyword evidence="2" id="KW-1185">Reference proteome</keyword>
<dbReference type="Proteomes" id="UP000485058">
    <property type="component" value="Unassembled WGS sequence"/>
</dbReference>